<dbReference type="InterPro" id="IPR036950">
    <property type="entry name" value="PBP_transglycosylase"/>
</dbReference>
<dbReference type="GO" id="GO:0009252">
    <property type="term" value="P:peptidoglycan biosynthetic process"/>
    <property type="evidence" value="ECO:0007669"/>
    <property type="project" value="UniProtKB-KW"/>
</dbReference>
<organism evidence="13">
    <name type="scientific">Cystobacter fuscus</name>
    <dbReference type="NCBI Taxonomy" id="43"/>
    <lineage>
        <taxon>Bacteria</taxon>
        <taxon>Pseudomonadati</taxon>
        <taxon>Myxococcota</taxon>
        <taxon>Myxococcia</taxon>
        <taxon>Myxococcales</taxon>
        <taxon>Cystobacterineae</taxon>
        <taxon>Archangiaceae</taxon>
        <taxon>Cystobacter</taxon>
    </lineage>
</organism>
<evidence type="ECO:0000256" key="8">
    <source>
        <dbReference type="ARBA" id="ARBA00022989"/>
    </source>
</evidence>
<evidence type="ECO:0000256" key="7">
    <source>
        <dbReference type="ARBA" id="ARBA00022984"/>
    </source>
</evidence>
<keyword evidence="1" id="KW-1003">Cell membrane</keyword>
<dbReference type="InterPro" id="IPR023346">
    <property type="entry name" value="Lysozyme-like_dom_sf"/>
</dbReference>
<dbReference type="PANTHER" id="PTHR30400:SF0">
    <property type="entry name" value="BIOSYNTHETIC PEPTIDOGLYCAN TRANSGLYCOSYLASE"/>
    <property type="match status" value="1"/>
</dbReference>
<reference evidence="13" key="1">
    <citation type="journal article" date="2018" name="J. Ind. Microbiol. Biotechnol.">
        <title>Genome mining reveals uncommon alkylpyrones as type III PKS products from myxobacteria.</title>
        <authorList>
            <person name="Hug J.J."/>
            <person name="Panter F."/>
            <person name="Krug D."/>
            <person name="Muller R."/>
        </authorList>
    </citation>
    <scope>NUCLEOTIDE SEQUENCE</scope>
    <source>
        <strain evidence="13">MCy1100</strain>
    </source>
</reference>
<keyword evidence="6" id="KW-0133">Cell shape</keyword>
<feature type="region of interest" description="Disordered" evidence="11">
    <location>
        <begin position="1"/>
        <end position="77"/>
    </location>
</feature>
<keyword evidence="8" id="KW-1133">Transmembrane helix</keyword>
<dbReference type="GO" id="GO:0009274">
    <property type="term" value="C:peptidoglycan-based cell wall"/>
    <property type="evidence" value="ECO:0007669"/>
    <property type="project" value="InterPro"/>
</dbReference>
<evidence type="ECO:0000256" key="2">
    <source>
        <dbReference type="ARBA" id="ARBA00022519"/>
    </source>
</evidence>
<evidence type="ECO:0000256" key="1">
    <source>
        <dbReference type="ARBA" id="ARBA00022475"/>
    </source>
</evidence>
<keyword evidence="9" id="KW-0472">Membrane</keyword>
<evidence type="ECO:0000256" key="10">
    <source>
        <dbReference type="ARBA" id="ARBA00023316"/>
    </source>
</evidence>
<evidence type="ECO:0000256" key="11">
    <source>
        <dbReference type="SAM" id="MobiDB-lite"/>
    </source>
</evidence>
<dbReference type="AlphaFoldDB" id="A0A3Q8I6C7"/>
<dbReference type="GO" id="GO:0016763">
    <property type="term" value="F:pentosyltransferase activity"/>
    <property type="evidence" value="ECO:0007669"/>
    <property type="project" value="InterPro"/>
</dbReference>
<sequence length="762" mass="82609">MQGSAAPPLSSAPRLTTGADVPRTRLTPRTKAGADATGVIGSGLMVSSTSSRGSAHIHDRALTKRKRRDPVPGMTGSFGFVVQATACTLRGCQGESERRPRPPPAWCEGPSAGRSGRGGLNPTRPADREAGCMPPPRRPLSKRLLVACLLPVLLAGGAVAGKAWLEGDEVRARVMARARPALESRLGPVRLGEEFHVGWTGTVTLGPLEVPGTRPEGPPVVRIEHITVRPRWRALLAGRIEVGRVVLSEVMIEAGPSGRELRALVQRMRAPRPASVPAASSGSGGAWPEVVVEDLHLAFERRGRVEWGPLSARVRREDVDGIPGLEAKAGLPGGGHAELSLRKAESGITGTLQVREVPAGSVLSLAEPPWTMEGGILEAEARVDGREATFSLAVKGLALRDARLAPEPVGPLAFSAEGRARWELERRHAKLESLRVAVGERREAGVEVTGEADWKQAPRFSLRAELRPLTFEQALAALPPSLVPDQELAKLEGHFQGTLTVAGPVARREEWEVKAKLDVSKRKASDPPGPLAWLRAPFDYRPLTAEGRGRELHIGPGNPRYVPSAELPRVLVRAVLRSEDAAFWVHRGFDFDSLSTLLLKPPDDKVRGGSTLTQQLAKNLFLSREKTYARKVKEAYLTLGLESSLSKERMLEVYFNIIEWGPGIYGIGEAARHYFGKDARELSIRESAFLATIIPNPVRYHVYCTRGELSEVWKKNVDRLLGVLHEGGDITFTEYQEALDAPLPFACGDSEAQATEEQTSVE</sequence>
<dbReference type="Gene3D" id="1.10.3810.10">
    <property type="entry name" value="Biosynthetic peptidoglycan transglycosylase-like"/>
    <property type="match status" value="1"/>
</dbReference>
<evidence type="ECO:0000256" key="5">
    <source>
        <dbReference type="ARBA" id="ARBA00022692"/>
    </source>
</evidence>
<dbReference type="GO" id="GO:0071555">
    <property type="term" value="P:cell wall organization"/>
    <property type="evidence" value="ECO:0007669"/>
    <property type="project" value="UniProtKB-KW"/>
</dbReference>
<dbReference type="EMBL" id="MH908904">
    <property type="protein sequence ID" value="AYM53521.1"/>
    <property type="molecule type" value="Genomic_DNA"/>
</dbReference>
<feature type="region of interest" description="Disordered" evidence="11">
    <location>
        <begin position="93"/>
        <end position="136"/>
    </location>
</feature>
<proteinExistence type="predicted"/>
<dbReference type="InterPro" id="IPR001264">
    <property type="entry name" value="Glyco_trans_51"/>
</dbReference>
<keyword evidence="2" id="KW-0997">Cell inner membrane</keyword>
<dbReference type="InterPro" id="IPR011812">
    <property type="entry name" value="Pep_trsgly"/>
</dbReference>
<evidence type="ECO:0000313" key="13">
    <source>
        <dbReference type="EMBL" id="AYM53521.1"/>
    </source>
</evidence>
<dbReference type="GO" id="GO:0016020">
    <property type="term" value="C:membrane"/>
    <property type="evidence" value="ECO:0007669"/>
    <property type="project" value="InterPro"/>
</dbReference>
<keyword evidence="7" id="KW-0573">Peptidoglycan synthesis</keyword>
<name>A0A3Q8I6C7_9BACT</name>
<evidence type="ECO:0000256" key="6">
    <source>
        <dbReference type="ARBA" id="ARBA00022960"/>
    </source>
</evidence>
<keyword evidence="10" id="KW-0961">Cell wall biogenesis/degradation</keyword>
<dbReference type="PANTHER" id="PTHR30400">
    <property type="entry name" value="MONOFUNCTIONAL BIOSYNTHETIC PEPTIDOGLYCAN TRANSGLYCOSYLASE"/>
    <property type="match status" value="1"/>
</dbReference>
<evidence type="ECO:0000256" key="9">
    <source>
        <dbReference type="ARBA" id="ARBA00023136"/>
    </source>
</evidence>
<dbReference type="Pfam" id="PF00912">
    <property type="entry name" value="Transgly"/>
    <property type="match status" value="1"/>
</dbReference>
<keyword evidence="4" id="KW-0808">Transferase</keyword>
<accession>A0A3Q8I6C7</accession>
<evidence type="ECO:0000259" key="12">
    <source>
        <dbReference type="Pfam" id="PF00912"/>
    </source>
</evidence>
<evidence type="ECO:0000256" key="4">
    <source>
        <dbReference type="ARBA" id="ARBA00022679"/>
    </source>
</evidence>
<dbReference type="GO" id="GO:0008360">
    <property type="term" value="P:regulation of cell shape"/>
    <property type="evidence" value="ECO:0007669"/>
    <property type="project" value="UniProtKB-KW"/>
</dbReference>
<feature type="domain" description="Glycosyl transferase family 51" evidence="12">
    <location>
        <begin position="558"/>
        <end position="710"/>
    </location>
</feature>
<protein>
    <recommendedName>
        <fullName evidence="12">Glycosyl transferase family 51 domain-containing protein</fullName>
    </recommendedName>
</protein>
<keyword evidence="3" id="KW-0328">Glycosyltransferase</keyword>
<dbReference type="SUPFAM" id="SSF53955">
    <property type="entry name" value="Lysozyme-like"/>
    <property type="match status" value="1"/>
</dbReference>
<evidence type="ECO:0000256" key="3">
    <source>
        <dbReference type="ARBA" id="ARBA00022676"/>
    </source>
</evidence>
<keyword evidence="5" id="KW-0812">Transmembrane</keyword>